<evidence type="ECO:0000256" key="2">
    <source>
        <dbReference type="SAM" id="SignalP"/>
    </source>
</evidence>
<keyword evidence="4" id="KW-0496">Mitochondrion</keyword>
<feature type="chain" id="PRO_5040156679" description="Homing endonuclease LAGLIDADG domain-containing protein" evidence="2">
    <location>
        <begin position="23"/>
        <end position="254"/>
    </location>
</feature>
<keyword evidence="2" id="KW-0732">Signal</keyword>
<evidence type="ECO:0000313" key="4">
    <source>
        <dbReference type="EMBL" id="BDI12875.1"/>
    </source>
</evidence>
<geneLocation type="mitochondrion" evidence="4"/>
<feature type="signal peptide" evidence="2">
    <location>
        <begin position="1"/>
        <end position="22"/>
    </location>
</feature>
<evidence type="ECO:0000313" key="5">
    <source>
        <dbReference type="Proteomes" id="UP000703269"/>
    </source>
</evidence>
<proteinExistence type="predicted"/>
<dbReference type="GO" id="GO:0004519">
    <property type="term" value="F:endonuclease activity"/>
    <property type="evidence" value="ECO:0007669"/>
    <property type="project" value="InterPro"/>
</dbReference>
<dbReference type="Pfam" id="PF03161">
    <property type="entry name" value="LAGLIDADG_2"/>
    <property type="match status" value="1"/>
</dbReference>
<name>A0A9N7KYP9_9APHY</name>
<evidence type="ECO:0000259" key="3">
    <source>
        <dbReference type="Pfam" id="PF03161"/>
    </source>
</evidence>
<dbReference type="Gene3D" id="3.10.28.10">
    <property type="entry name" value="Homing endonucleases"/>
    <property type="match status" value="2"/>
</dbReference>
<dbReference type="AlphaFoldDB" id="A0A9N7KYP9"/>
<comment type="function">
    <text evidence="1">Mitochondrial DNA endonuclease involved in intron homing.</text>
</comment>
<dbReference type="SUPFAM" id="SSF55608">
    <property type="entry name" value="Homing endonucleases"/>
    <property type="match status" value="1"/>
</dbReference>
<feature type="non-terminal residue" evidence="4">
    <location>
        <position position="1"/>
    </location>
</feature>
<protein>
    <recommendedName>
        <fullName evidence="3">Homing endonuclease LAGLIDADG domain-containing protein</fullName>
    </recommendedName>
</protein>
<sequence>LCSISVLFLILTFLLFYSFFSPQAINFTDTIVYFNYFSILPLTPNIIEPMVGDLLGDGHLRFTHKDVNGKVRGNAHYAMTLKHYDYAYYLWKEIYSPICTTTPLRPWPNPIVTGKTPTQYAFSSKSLPSITVLHSQWYILNKEKNKFIKIVPLNIGYLLTTIGIAHWIMGDGYWDNSAKTVVICTDNFTLSEVELLITVLKSKFNLTATVQRRTKSNKEICWRIRFSSKYENIDLLRTIVKPHLIPSMYYKLNI</sequence>
<organism evidence="4 5">
    <name type="scientific">Phanerochaete sordida</name>
    <dbReference type="NCBI Taxonomy" id="48140"/>
    <lineage>
        <taxon>Eukaryota</taxon>
        <taxon>Fungi</taxon>
        <taxon>Dikarya</taxon>
        <taxon>Basidiomycota</taxon>
        <taxon>Agaricomycotina</taxon>
        <taxon>Agaricomycetes</taxon>
        <taxon>Polyporales</taxon>
        <taxon>Phanerochaetaceae</taxon>
        <taxon>Phanerochaete</taxon>
    </lineage>
</organism>
<feature type="domain" description="Homing endonuclease LAGLIDADG" evidence="3">
    <location>
        <begin position="50"/>
        <end position="229"/>
    </location>
</feature>
<dbReference type="InterPro" id="IPR027434">
    <property type="entry name" value="Homing_endonucl"/>
</dbReference>
<keyword evidence="5" id="KW-1185">Reference proteome</keyword>
<dbReference type="InterPro" id="IPR004860">
    <property type="entry name" value="LAGLIDADG_dom"/>
</dbReference>
<evidence type="ECO:0000256" key="1">
    <source>
        <dbReference type="ARBA" id="ARBA00002670"/>
    </source>
</evidence>
<dbReference type="EMBL" id="LC707859">
    <property type="protein sequence ID" value="BDI12875.1"/>
    <property type="molecule type" value="Genomic_DNA"/>
</dbReference>
<accession>A0A9N7KYP9</accession>
<reference evidence="4" key="1">
    <citation type="submission" date="2022-04" db="EMBL/GenBank/DDBJ databases">
        <title>The complete mitochondrial genome of the white-rot fungus Phanerochaete sordida YK-624.</title>
        <authorList>
            <person name="Mori T."/>
            <person name="Dohra H."/>
            <person name="Hirai H."/>
            <person name="Kawagishi H."/>
        </authorList>
    </citation>
    <scope>NUCLEOTIDE SEQUENCE</scope>
    <source>
        <strain evidence="4">YK-624</strain>
    </source>
</reference>
<dbReference type="Proteomes" id="UP000703269">
    <property type="component" value="Mitochondrion MT"/>
</dbReference>